<organism evidence="3 4">
    <name type="scientific">Nocardia rhizosphaerae</name>
    <dbReference type="NCBI Taxonomy" id="1691571"/>
    <lineage>
        <taxon>Bacteria</taxon>
        <taxon>Bacillati</taxon>
        <taxon>Actinomycetota</taxon>
        <taxon>Actinomycetes</taxon>
        <taxon>Mycobacteriales</taxon>
        <taxon>Nocardiaceae</taxon>
        <taxon>Nocardia</taxon>
    </lineage>
</organism>
<feature type="transmembrane region" description="Helical" evidence="1">
    <location>
        <begin position="182"/>
        <end position="206"/>
    </location>
</feature>
<dbReference type="InterPro" id="IPR050039">
    <property type="entry name" value="MAB_1171c-like"/>
</dbReference>
<evidence type="ECO:0000259" key="2">
    <source>
        <dbReference type="Pfam" id="PF20182"/>
    </source>
</evidence>
<keyword evidence="1" id="KW-0812">Transmembrane</keyword>
<feature type="transmembrane region" description="Helical" evidence="1">
    <location>
        <begin position="40"/>
        <end position="62"/>
    </location>
</feature>
<feature type="domain" description="DUF6545" evidence="2">
    <location>
        <begin position="251"/>
        <end position="377"/>
    </location>
</feature>
<keyword evidence="4" id="KW-1185">Reference proteome</keyword>
<feature type="transmembrane region" description="Helical" evidence="1">
    <location>
        <begin position="6"/>
        <end position="28"/>
    </location>
</feature>
<dbReference type="InterPro" id="IPR046675">
    <property type="entry name" value="DUF6545"/>
</dbReference>
<keyword evidence="1" id="KW-0472">Membrane</keyword>
<dbReference type="Proteomes" id="UP001595767">
    <property type="component" value="Unassembled WGS sequence"/>
</dbReference>
<dbReference type="NCBIfam" id="NF042915">
    <property type="entry name" value="MAB_1171c_fam"/>
    <property type="match status" value="1"/>
</dbReference>
<proteinExistence type="predicted"/>
<feature type="transmembrane region" description="Helical" evidence="1">
    <location>
        <begin position="141"/>
        <end position="162"/>
    </location>
</feature>
<evidence type="ECO:0000313" key="3">
    <source>
        <dbReference type="EMBL" id="MFC4126396.1"/>
    </source>
</evidence>
<dbReference type="EMBL" id="JBHSBA010000007">
    <property type="protein sequence ID" value="MFC4126396.1"/>
    <property type="molecule type" value="Genomic_DNA"/>
</dbReference>
<name>A0ABV8L768_9NOCA</name>
<comment type="caution">
    <text evidence="3">The sequence shown here is derived from an EMBL/GenBank/DDBJ whole genome shotgun (WGS) entry which is preliminary data.</text>
</comment>
<evidence type="ECO:0000256" key="1">
    <source>
        <dbReference type="SAM" id="Phobius"/>
    </source>
</evidence>
<keyword evidence="1" id="KW-1133">Transmembrane helix</keyword>
<feature type="transmembrane region" description="Helical" evidence="1">
    <location>
        <begin position="82"/>
        <end position="99"/>
    </location>
</feature>
<dbReference type="RefSeq" id="WP_378551374.1">
    <property type="nucleotide sequence ID" value="NZ_JBHSBA010000007.1"/>
</dbReference>
<feature type="transmembrane region" description="Helical" evidence="1">
    <location>
        <begin position="226"/>
        <end position="251"/>
    </location>
</feature>
<dbReference type="Pfam" id="PF20182">
    <property type="entry name" value="DUF6545"/>
    <property type="match status" value="1"/>
</dbReference>
<reference evidence="4" key="1">
    <citation type="journal article" date="2019" name="Int. J. Syst. Evol. Microbiol.">
        <title>The Global Catalogue of Microorganisms (GCM) 10K type strain sequencing project: providing services to taxonomists for standard genome sequencing and annotation.</title>
        <authorList>
            <consortium name="The Broad Institute Genomics Platform"/>
            <consortium name="The Broad Institute Genome Sequencing Center for Infectious Disease"/>
            <person name="Wu L."/>
            <person name="Ma J."/>
        </authorList>
    </citation>
    <scope>NUCLEOTIDE SEQUENCE [LARGE SCALE GENOMIC DNA]</scope>
    <source>
        <strain evidence="4">CGMCC 4.7204</strain>
    </source>
</reference>
<sequence>MTSHLPTALSVPIIVGIIVTLTGRTLLLNETTVDRLINRAIAAALVGMLLRESWFQHGLAWILPGDDDNVVNLARQVSHGPVLLIVSSLYGIAELWGGADTATAWRRQRRYDLFVVACTVILLIAGTPARRANLLIDQFLGWPAVVFLIVYCLPIAAAMTLLMRICIREMRQRDATRHERAVFAVIVLTGVGLCADMTFSVVEAVTCVLTEQPISDPEMRRDAVTFVAATVLLVGITVIPLAGALLVRLGWDRVSRYRRRLHPLWADLTAAVPQVVLDLPSGRGGEIDPAVLLHRMTMEIRDSLLDLERYTGAGEELRPAGGGAVDNARRIAAAIAAKAGGRTPRINRTSPRTEIRLGAHDLTAELMELLALADEWPRARSLLTTHDHSRLDRSVAR</sequence>
<gene>
    <name evidence="3" type="ORF">ACFOW8_15775</name>
</gene>
<protein>
    <submittedName>
        <fullName evidence="3">MAB_1171c family putative transporter</fullName>
    </submittedName>
</protein>
<feature type="transmembrane region" description="Helical" evidence="1">
    <location>
        <begin position="111"/>
        <end position="129"/>
    </location>
</feature>
<evidence type="ECO:0000313" key="4">
    <source>
        <dbReference type="Proteomes" id="UP001595767"/>
    </source>
</evidence>
<accession>A0ABV8L768</accession>